<evidence type="ECO:0000259" key="15">
    <source>
        <dbReference type="Pfam" id="PF07715"/>
    </source>
</evidence>
<dbReference type="EMBL" id="CP036501">
    <property type="protein sequence ID" value="UZP73413.1"/>
    <property type="molecule type" value="Genomic_DNA"/>
</dbReference>
<evidence type="ECO:0000313" key="16">
    <source>
        <dbReference type="EMBL" id="UZP73413.1"/>
    </source>
</evidence>
<dbReference type="PANTHER" id="PTHR32552:SF81">
    <property type="entry name" value="TONB-DEPENDENT OUTER MEMBRANE RECEPTOR"/>
    <property type="match status" value="1"/>
</dbReference>
<dbReference type="InterPro" id="IPR012910">
    <property type="entry name" value="Plug_dom"/>
</dbReference>
<evidence type="ECO:0000256" key="3">
    <source>
        <dbReference type="ARBA" id="ARBA00022452"/>
    </source>
</evidence>
<evidence type="ECO:0000256" key="6">
    <source>
        <dbReference type="ARBA" id="ARBA00023004"/>
    </source>
</evidence>
<organism evidence="16 17">
    <name type="scientific">Candidatus Paraluminiphilus aquimaris</name>
    <dbReference type="NCBI Taxonomy" id="2518994"/>
    <lineage>
        <taxon>Bacteria</taxon>
        <taxon>Pseudomonadati</taxon>
        <taxon>Pseudomonadota</taxon>
        <taxon>Gammaproteobacteria</taxon>
        <taxon>Cellvibrionales</taxon>
        <taxon>Halieaceae</taxon>
        <taxon>Candidatus Paraluminiphilus</taxon>
    </lineage>
</organism>
<dbReference type="SUPFAM" id="SSF56935">
    <property type="entry name" value="Porins"/>
    <property type="match status" value="1"/>
</dbReference>
<keyword evidence="17" id="KW-1185">Reference proteome</keyword>
<protein>
    <submittedName>
        <fullName evidence="16">TonB-dependent receptor</fullName>
    </submittedName>
</protein>
<comment type="subcellular location">
    <subcellularLocation>
        <location evidence="1 11">Cell outer membrane</location>
        <topology evidence="1 11">Multi-pass membrane protein</topology>
    </subcellularLocation>
</comment>
<keyword evidence="4" id="KW-0410">Iron transport</keyword>
<dbReference type="InterPro" id="IPR000531">
    <property type="entry name" value="Beta-barrel_TonB"/>
</dbReference>
<evidence type="ECO:0000259" key="14">
    <source>
        <dbReference type="Pfam" id="PF00593"/>
    </source>
</evidence>
<keyword evidence="3 11" id="KW-1134">Transmembrane beta strand</keyword>
<accession>A0ABY6Q549</accession>
<comment type="similarity">
    <text evidence="11 12">Belongs to the TonB-dependent receptor family.</text>
</comment>
<dbReference type="PROSITE" id="PS52016">
    <property type="entry name" value="TONB_DEPENDENT_REC_3"/>
    <property type="match status" value="1"/>
</dbReference>
<dbReference type="Pfam" id="PF00593">
    <property type="entry name" value="TonB_dep_Rec_b-barrel"/>
    <property type="match status" value="1"/>
</dbReference>
<evidence type="ECO:0000256" key="1">
    <source>
        <dbReference type="ARBA" id="ARBA00004571"/>
    </source>
</evidence>
<evidence type="ECO:0000256" key="5">
    <source>
        <dbReference type="ARBA" id="ARBA00022692"/>
    </source>
</evidence>
<dbReference type="PANTHER" id="PTHR32552">
    <property type="entry name" value="FERRICHROME IRON RECEPTOR-RELATED"/>
    <property type="match status" value="1"/>
</dbReference>
<dbReference type="InterPro" id="IPR039426">
    <property type="entry name" value="TonB-dep_rcpt-like"/>
</dbReference>
<evidence type="ECO:0000256" key="12">
    <source>
        <dbReference type="RuleBase" id="RU003357"/>
    </source>
</evidence>
<proteinExistence type="inferred from homology"/>
<feature type="domain" description="TonB-dependent receptor plug" evidence="15">
    <location>
        <begin position="40"/>
        <end position="147"/>
    </location>
</feature>
<dbReference type="Gene3D" id="2.40.170.20">
    <property type="entry name" value="TonB-dependent receptor, beta-barrel domain"/>
    <property type="match status" value="1"/>
</dbReference>
<keyword evidence="8 12" id="KW-0798">TonB box</keyword>
<evidence type="ECO:0000256" key="8">
    <source>
        <dbReference type="ARBA" id="ARBA00023077"/>
    </source>
</evidence>
<keyword evidence="9 11" id="KW-0472">Membrane</keyword>
<evidence type="ECO:0000256" key="9">
    <source>
        <dbReference type="ARBA" id="ARBA00023136"/>
    </source>
</evidence>
<evidence type="ECO:0000256" key="7">
    <source>
        <dbReference type="ARBA" id="ARBA00023065"/>
    </source>
</evidence>
<evidence type="ECO:0000256" key="11">
    <source>
        <dbReference type="PROSITE-ProRule" id="PRU01360"/>
    </source>
</evidence>
<dbReference type="InterPro" id="IPR036942">
    <property type="entry name" value="Beta-barrel_TonB_sf"/>
</dbReference>
<keyword evidence="13" id="KW-0732">Signal</keyword>
<dbReference type="RefSeq" id="WP_279242194.1">
    <property type="nucleotide sequence ID" value="NZ_CP036501.1"/>
</dbReference>
<name>A0ABY6Q549_9GAMM</name>
<keyword evidence="2 11" id="KW-0813">Transport</keyword>
<feature type="chain" id="PRO_5045504658" evidence="13">
    <location>
        <begin position="25"/>
        <end position="714"/>
    </location>
</feature>
<evidence type="ECO:0000313" key="17">
    <source>
        <dbReference type="Proteomes" id="UP001317963"/>
    </source>
</evidence>
<keyword evidence="5 11" id="KW-0812">Transmembrane</keyword>
<dbReference type="Proteomes" id="UP001317963">
    <property type="component" value="Chromosome"/>
</dbReference>
<keyword evidence="16" id="KW-0675">Receptor</keyword>
<evidence type="ECO:0000256" key="4">
    <source>
        <dbReference type="ARBA" id="ARBA00022496"/>
    </source>
</evidence>
<gene>
    <name evidence="16" type="ORF">E0F26_01090</name>
</gene>
<evidence type="ECO:0000256" key="2">
    <source>
        <dbReference type="ARBA" id="ARBA00022448"/>
    </source>
</evidence>
<feature type="domain" description="TonB-dependent receptor-like beta-barrel" evidence="14">
    <location>
        <begin position="240"/>
        <end position="680"/>
    </location>
</feature>
<keyword evidence="10 11" id="KW-0998">Cell outer membrane</keyword>
<reference evidence="16 17" key="1">
    <citation type="submission" date="2019-02" db="EMBL/GenBank/DDBJ databases">
        <title>Halieaceae_genomes.</title>
        <authorList>
            <person name="Li S.-H."/>
        </authorList>
    </citation>
    <scope>NUCLEOTIDE SEQUENCE [LARGE SCALE GENOMIC DNA]</scope>
    <source>
        <strain evidence="16 17">JH123</strain>
    </source>
</reference>
<sequence>MKNFNKKQISIVIAVLFTANSAFAQLEEVLVTAQKREQSLQEVPISISAIDQELLEQTSVNTITEVIPMVAGLSGADYGLATNTWAIRGIGSNDWTIGSEPSVGVFIDDAYVGRNIFATSNFFDINRIEVVKGPQGTLFGRNAAAGAISLVTNKPGDEDELHLGLSMGDEGQRRYELVGNWALSDSFALRLAYQNQKWEGMWTEVNSGQEMYTESDVLRLSARWDISDNLEALFKYNKGDAETNYTSAVSILTNPAQPGVEYPDRFAINQPNFEQNKDDGFGLRLTWSLSESLTLVSITDSRTGENDYFEDVDGTADDITIDEAVFGVPGGAVGGLDIPVGLGGDADSFYQEFRLSGGSEAIDWFAGVSYYSEDLDNSRWEVDYVATALGFPVGSQRISSKAENESMGIYGDITWQASDQLALTAGARWSSDDKDWCTNTLQDDFGEAGGPTPGELCETKEWDELTSRFIAQYNVSDDTMMFASVSQGYKGGGFNTSVADLDGDFIAETIVDFDPETSTAYELGFKSTMMEGRMQLNGSFYVIDYEALQFATLTLETGLQIANAGDVDSRGFEVELNYAPNDSVLLMANYANSEAEVGSGALKGQTLAYAPQSTYSLGAMVDQPFANGTLNWFAMYNYTGDYFHDMDNFLEEDGYGVMNAKVTYVAGSEAWDFAIAVDNLTDKDYATLRGDFGWGPMLHWGYKRMIRAELNMRF</sequence>
<evidence type="ECO:0000256" key="10">
    <source>
        <dbReference type="ARBA" id="ARBA00023237"/>
    </source>
</evidence>
<feature type="signal peptide" evidence="13">
    <location>
        <begin position="1"/>
        <end position="24"/>
    </location>
</feature>
<evidence type="ECO:0000256" key="13">
    <source>
        <dbReference type="SAM" id="SignalP"/>
    </source>
</evidence>
<keyword evidence="6" id="KW-0408">Iron</keyword>
<dbReference type="Pfam" id="PF07715">
    <property type="entry name" value="Plug"/>
    <property type="match status" value="1"/>
</dbReference>
<keyword evidence="7" id="KW-0406">Ion transport</keyword>